<accession>A0A0Q3QPI6</accession>
<dbReference type="SUPFAM" id="SSF109604">
    <property type="entry name" value="HD-domain/PDEase-like"/>
    <property type="match status" value="1"/>
</dbReference>
<dbReference type="PANTHER" id="PTHR33525">
    <property type="match status" value="1"/>
</dbReference>
<dbReference type="STRING" id="1637975.AN957_16875"/>
<gene>
    <name evidence="3" type="ORF">AN957_16875</name>
</gene>
<dbReference type="Proteomes" id="UP000050996">
    <property type="component" value="Unassembled WGS sequence"/>
</dbReference>
<evidence type="ECO:0000313" key="4">
    <source>
        <dbReference type="Proteomes" id="UP000050996"/>
    </source>
</evidence>
<feature type="domain" description="EAL" evidence="1">
    <location>
        <begin position="1"/>
        <end position="208"/>
    </location>
</feature>
<proteinExistence type="predicted"/>
<dbReference type="Pfam" id="PF00563">
    <property type="entry name" value="EAL"/>
    <property type="match status" value="1"/>
</dbReference>
<reference evidence="3 4" key="1">
    <citation type="submission" date="2015-09" db="EMBL/GenBank/DDBJ databases">
        <title>Genome sequencing project for genomic taxonomy and phylogenomics of Bacillus-like bacteria.</title>
        <authorList>
            <person name="Liu B."/>
            <person name="Wang J."/>
            <person name="Zhu Y."/>
            <person name="Liu G."/>
            <person name="Chen Q."/>
            <person name="Chen Z."/>
            <person name="Lan J."/>
            <person name="Che J."/>
            <person name="Ge C."/>
            <person name="Shi H."/>
            <person name="Pan Z."/>
            <person name="Liu X."/>
        </authorList>
    </citation>
    <scope>NUCLEOTIDE SEQUENCE [LARGE SCALE GENOMIC DNA]</scope>
    <source>
        <strain evidence="3 4">FJAT-18043</strain>
    </source>
</reference>
<sequence length="414" mass="48003">MEVFVARQPIFNLTEEVFGYELLYRKDKNENAFPEVDGDQATTELIINSFLSIGIDKLSNGKPCFINFTENLLKLGLPTYFRPREIVVEILETVIPSPELIEICMDLRAQGYLIALDDFVLNELNPYTHDLLKFADFIKVDFLSTPFEVREKIEAIAKDLNIELVAEKVETREEFEEAKKRGYHYFQGYFFAKPVIISTHDVPTYFHSYYEMIQNLSMTEPNIDRITELIERDISLSYKLLKLINSPAFRPKQKINSIRQAVVLLGLIELQKWIYVLAVRESTIGEREISQEMIHISLTRARMCEEIEKIRQNRPSSPSNFMTGMFSMVDSLLSMPMEMILRDLPLEEEICEALTGKDNQLKDVLDLVLAVEKAEWTVISEKCKDLTIDEKDLFKIYAESLSWANELSFGEQLI</sequence>
<dbReference type="EMBL" id="LJIX01000006">
    <property type="protein sequence ID" value="KQL20073.1"/>
    <property type="molecule type" value="Genomic_DNA"/>
</dbReference>
<evidence type="ECO:0000313" key="3">
    <source>
        <dbReference type="EMBL" id="KQL20073.1"/>
    </source>
</evidence>
<dbReference type="SUPFAM" id="SSF141868">
    <property type="entry name" value="EAL domain-like"/>
    <property type="match status" value="1"/>
</dbReference>
<dbReference type="Gene3D" id="3.20.20.450">
    <property type="entry name" value="EAL domain"/>
    <property type="match status" value="1"/>
</dbReference>
<keyword evidence="4" id="KW-1185">Reference proteome</keyword>
<dbReference type="InterPro" id="IPR013976">
    <property type="entry name" value="HDOD"/>
</dbReference>
<dbReference type="PIRSF" id="PIRSF003180">
    <property type="entry name" value="DiGMPpdiest_YuxH"/>
    <property type="match status" value="1"/>
</dbReference>
<dbReference type="PANTHER" id="PTHR33525:SF4">
    <property type="entry name" value="CYCLIC DI-GMP PHOSPHODIESTERASE CDGJ"/>
    <property type="match status" value="1"/>
</dbReference>
<comment type="caution">
    <text evidence="3">The sequence shown here is derived from an EMBL/GenBank/DDBJ whole genome shotgun (WGS) entry which is preliminary data.</text>
</comment>
<dbReference type="InterPro" id="IPR052340">
    <property type="entry name" value="RNase_Y/CdgJ"/>
</dbReference>
<dbReference type="PATRIC" id="fig|1637975.4.peg.3295"/>
<name>A0A0Q3QPI6_9BACI</name>
<evidence type="ECO:0000259" key="2">
    <source>
        <dbReference type="PROSITE" id="PS51833"/>
    </source>
</evidence>
<feature type="domain" description="HDOD" evidence="2">
    <location>
        <begin position="202"/>
        <end position="392"/>
    </location>
</feature>
<dbReference type="PROSITE" id="PS51833">
    <property type="entry name" value="HDOD"/>
    <property type="match status" value="1"/>
</dbReference>
<dbReference type="RefSeq" id="WP_056685296.1">
    <property type="nucleotide sequence ID" value="NZ_CP085712.1"/>
</dbReference>
<dbReference type="InterPro" id="IPR001633">
    <property type="entry name" value="EAL_dom"/>
</dbReference>
<dbReference type="InterPro" id="IPR035919">
    <property type="entry name" value="EAL_sf"/>
</dbReference>
<protein>
    <recommendedName>
        <fullName evidence="5">Histidine kinase</fullName>
    </recommendedName>
</protein>
<dbReference type="Pfam" id="PF08668">
    <property type="entry name" value="HDOD"/>
    <property type="match status" value="1"/>
</dbReference>
<dbReference type="InterPro" id="IPR014408">
    <property type="entry name" value="dGMP_Pdiesterase_EAL/HD-GYP"/>
</dbReference>
<dbReference type="CDD" id="cd01948">
    <property type="entry name" value="EAL"/>
    <property type="match status" value="1"/>
</dbReference>
<dbReference type="Gene3D" id="1.10.3210.10">
    <property type="entry name" value="Hypothetical protein af1432"/>
    <property type="match status" value="1"/>
</dbReference>
<evidence type="ECO:0008006" key="5">
    <source>
        <dbReference type="Google" id="ProtNLM"/>
    </source>
</evidence>
<dbReference type="PROSITE" id="PS50883">
    <property type="entry name" value="EAL"/>
    <property type="match status" value="1"/>
</dbReference>
<organism evidence="3 4">
    <name type="scientific">Cytobacillus solani</name>
    <dbReference type="NCBI Taxonomy" id="1637975"/>
    <lineage>
        <taxon>Bacteria</taxon>
        <taxon>Bacillati</taxon>
        <taxon>Bacillota</taxon>
        <taxon>Bacilli</taxon>
        <taxon>Bacillales</taxon>
        <taxon>Bacillaceae</taxon>
        <taxon>Cytobacillus</taxon>
    </lineage>
</organism>
<evidence type="ECO:0000259" key="1">
    <source>
        <dbReference type="PROSITE" id="PS50883"/>
    </source>
</evidence>
<dbReference type="AlphaFoldDB" id="A0A0Q3QPI6"/>
<dbReference type="SMART" id="SM00052">
    <property type="entry name" value="EAL"/>
    <property type="match status" value="1"/>
</dbReference>